<dbReference type="GO" id="GO:0005509">
    <property type="term" value="F:calcium ion binding"/>
    <property type="evidence" value="ECO:0007669"/>
    <property type="project" value="InterPro"/>
</dbReference>
<evidence type="ECO:0000256" key="7">
    <source>
        <dbReference type="ARBA" id="ARBA00023212"/>
    </source>
</evidence>
<dbReference type="AlphaFoldDB" id="A0A0S4IQM0"/>
<evidence type="ECO:0000256" key="8">
    <source>
        <dbReference type="ARBA" id="ARBA00023273"/>
    </source>
</evidence>
<dbReference type="InterPro" id="IPR018247">
    <property type="entry name" value="EF_Hand_1_Ca_BS"/>
</dbReference>
<feature type="domain" description="DM10" evidence="10">
    <location>
        <begin position="80"/>
        <end position="180"/>
    </location>
</feature>
<keyword evidence="7" id="KW-0206">Cytoskeleton</keyword>
<dbReference type="Gene3D" id="1.10.238.10">
    <property type="entry name" value="EF-hand"/>
    <property type="match status" value="1"/>
</dbReference>
<dbReference type="CDD" id="cd00051">
    <property type="entry name" value="EFh"/>
    <property type="match status" value="1"/>
</dbReference>
<dbReference type="GO" id="GO:0007052">
    <property type="term" value="P:mitotic spindle organization"/>
    <property type="evidence" value="ECO:0007669"/>
    <property type="project" value="TreeGrafter"/>
</dbReference>
<keyword evidence="3" id="KW-0677">Repeat</keyword>
<dbReference type="InterPro" id="IPR011992">
    <property type="entry name" value="EF-hand-dom_pair"/>
</dbReference>
<evidence type="ECO:0000259" key="9">
    <source>
        <dbReference type="PROSITE" id="PS50222"/>
    </source>
</evidence>
<feature type="domain" description="EF-hand" evidence="9">
    <location>
        <begin position="567"/>
        <end position="602"/>
    </location>
</feature>
<evidence type="ECO:0000256" key="3">
    <source>
        <dbReference type="ARBA" id="ARBA00022737"/>
    </source>
</evidence>
<protein>
    <submittedName>
        <fullName evidence="11">Uncharacterized protein</fullName>
    </submittedName>
</protein>
<dbReference type="InterPro" id="IPR002048">
    <property type="entry name" value="EF_hand_dom"/>
</dbReference>
<proteinExistence type="predicted"/>
<dbReference type="InterPro" id="IPR006602">
    <property type="entry name" value="DM10_dom"/>
</dbReference>
<dbReference type="Gene3D" id="2.30.29.170">
    <property type="match status" value="3"/>
</dbReference>
<dbReference type="Proteomes" id="UP000051952">
    <property type="component" value="Unassembled WGS sequence"/>
</dbReference>
<feature type="domain" description="DM10" evidence="10">
    <location>
        <begin position="246"/>
        <end position="355"/>
    </location>
</feature>
<keyword evidence="2" id="KW-0963">Cytoplasm</keyword>
<comment type="subcellular location">
    <subcellularLocation>
        <location evidence="1">Cytoplasm</location>
        <location evidence="1">Cytoskeleton</location>
        <location evidence="1">Flagellum axoneme</location>
    </subcellularLocation>
</comment>
<dbReference type="Pfam" id="PF06565">
    <property type="entry name" value="DM10_dom"/>
    <property type="match status" value="3"/>
</dbReference>
<dbReference type="OMA" id="HTRAYME"/>
<evidence type="ECO:0000256" key="6">
    <source>
        <dbReference type="ARBA" id="ARBA00023069"/>
    </source>
</evidence>
<keyword evidence="8" id="KW-0966">Cell projection</keyword>
<dbReference type="PANTHER" id="PTHR12086">
    <property type="entry name" value="EF-HAND DOMAIN C-TERMINAL CONTAINING PROTEIN"/>
    <property type="match status" value="1"/>
</dbReference>
<evidence type="ECO:0000313" key="11">
    <source>
        <dbReference type="EMBL" id="CUF96719.1"/>
    </source>
</evidence>
<evidence type="ECO:0000256" key="5">
    <source>
        <dbReference type="ARBA" id="ARBA00022846"/>
    </source>
</evidence>
<keyword evidence="4" id="KW-0106">Calcium</keyword>
<keyword evidence="5" id="KW-0282">Flagellum</keyword>
<dbReference type="GO" id="GO:0000281">
    <property type="term" value="P:mitotic cytokinesis"/>
    <property type="evidence" value="ECO:0007669"/>
    <property type="project" value="TreeGrafter"/>
</dbReference>
<accession>A0A0S4IQM0</accession>
<dbReference type="EMBL" id="CYKH01000465">
    <property type="protein sequence ID" value="CUF96719.1"/>
    <property type="molecule type" value="Genomic_DNA"/>
</dbReference>
<dbReference type="PANTHER" id="PTHR12086:SF9">
    <property type="entry name" value="EF-HAND DOMAIN-CONTAINING PROTEIN 1"/>
    <property type="match status" value="1"/>
</dbReference>
<dbReference type="GO" id="GO:0060285">
    <property type="term" value="P:cilium-dependent cell motility"/>
    <property type="evidence" value="ECO:0007669"/>
    <property type="project" value="TreeGrafter"/>
</dbReference>
<evidence type="ECO:0000256" key="1">
    <source>
        <dbReference type="ARBA" id="ARBA00004611"/>
    </source>
</evidence>
<name>A0A0S4IQM0_BODSA</name>
<dbReference type="PROSITE" id="PS00018">
    <property type="entry name" value="EF_HAND_1"/>
    <property type="match status" value="1"/>
</dbReference>
<evidence type="ECO:0000256" key="4">
    <source>
        <dbReference type="ARBA" id="ARBA00022837"/>
    </source>
</evidence>
<evidence type="ECO:0000259" key="10">
    <source>
        <dbReference type="PROSITE" id="PS51336"/>
    </source>
</evidence>
<dbReference type="InterPro" id="IPR040193">
    <property type="entry name" value="EFHC1/EFHC2/EFHB"/>
</dbReference>
<gene>
    <name evidence="11" type="ORF">BSAL_68105</name>
</gene>
<dbReference type="PROSITE" id="PS51336">
    <property type="entry name" value="DM10"/>
    <property type="match status" value="3"/>
</dbReference>
<feature type="domain" description="DM10" evidence="10">
    <location>
        <begin position="415"/>
        <end position="509"/>
    </location>
</feature>
<keyword evidence="6" id="KW-0969">Cilium</keyword>
<organism evidence="11 12">
    <name type="scientific">Bodo saltans</name>
    <name type="common">Flagellated protozoan</name>
    <dbReference type="NCBI Taxonomy" id="75058"/>
    <lineage>
        <taxon>Eukaryota</taxon>
        <taxon>Discoba</taxon>
        <taxon>Euglenozoa</taxon>
        <taxon>Kinetoplastea</taxon>
        <taxon>Metakinetoplastina</taxon>
        <taxon>Eubodonida</taxon>
        <taxon>Bodonidae</taxon>
        <taxon>Bodo</taxon>
    </lineage>
</organism>
<sequence length="720" mass="81097">MSDLRTTNALPKLPGYTFSGLSQPVSYNRSQIFSFNGGIPSVKAVIPGALAGDDGKPTDVASGFSEKAIFAKFPLWKSLGDKALRFFGYFTERVHESATETFRVRKVRITFTLNDGLISVSETPPVANSGLKVGTMISKHAEEGVNARTLSVGGSFPMRGREFHIVDCDAFTRQFYETMGSPQASPLDYPPDRFESLATRPRPARDADHIQMKRNVEMQAAAISGHQASLLTPEEREKARNFLEHDRVVLEFSAVWDHRLFRINFYVADGTVAIMNDLPPNSGRDPNGVFMRRQKAPVGHIIQKAIDTINVPRNADPQFVTATNLITGTSVVLFDREFYVYDCDPFTKKYYENQFGYTQVSYERPETEGDKKRTFRTLEIPPPNGYGSDEDSAQSYRSLVPKAPKKNFAKFIKHANDIMRFHAVHAKPAPEDEDRVFIFCYYLSDDTVSIYEHPSRNSGHIGGKVSARAPAKNISPEALEINAVFTVGGQQYRLTSMDERTKKFLETGIPMGTSGFGAEDLIYRIRHALGQRFVRVTEAYRHFSTGSNGITLRDLVALLKECEIRVDDPSMVEQIMEAADRDRDGVINLAEFIEHVMGQDIVRSTRKSTPPTFEAGKTYADLHQSRARDDFANSVLKLFITKLEARRAFIVDTFRIVSDKSLDGLIGVDTFKTVVQEKLALHLTEEELDALVYKFFYIAGAPNYLTRRLTLREFRRIVEQ</sequence>
<dbReference type="PROSITE" id="PS50222">
    <property type="entry name" value="EF_HAND_2"/>
    <property type="match status" value="1"/>
</dbReference>
<keyword evidence="12" id="KW-1185">Reference proteome</keyword>
<dbReference type="VEuPathDB" id="TriTrypDB:BSAL_68105"/>
<dbReference type="GO" id="GO:0005930">
    <property type="term" value="C:axoneme"/>
    <property type="evidence" value="ECO:0007669"/>
    <property type="project" value="TreeGrafter"/>
</dbReference>
<dbReference type="GO" id="GO:0072686">
    <property type="term" value="C:mitotic spindle"/>
    <property type="evidence" value="ECO:0007669"/>
    <property type="project" value="TreeGrafter"/>
</dbReference>
<dbReference type="SMART" id="SM00676">
    <property type="entry name" value="DM10"/>
    <property type="match status" value="3"/>
</dbReference>
<evidence type="ECO:0000313" key="12">
    <source>
        <dbReference type="Proteomes" id="UP000051952"/>
    </source>
</evidence>
<evidence type="ECO:0000256" key="2">
    <source>
        <dbReference type="ARBA" id="ARBA00022490"/>
    </source>
</evidence>
<dbReference type="SUPFAM" id="SSF47473">
    <property type="entry name" value="EF-hand"/>
    <property type="match status" value="1"/>
</dbReference>
<dbReference type="GO" id="GO:0043014">
    <property type="term" value="F:alpha-tubulin binding"/>
    <property type="evidence" value="ECO:0007669"/>
    <property type="project" value="TreeGrafter"/>
</dbReference>
<reference evidence="12" key="1">
    <citation type="submission" date="2015-09" db="EMBL/GenBank/DDBJ databases">
        <authorList>
            <consortium name="Pathogen Informatics"/>
        </authorList>
    </citation>
    <scope>NUCLEOTIDE SEQUENCE [LARGE SCALE GENOMIC DNA]</scope>
    <source>
        <strain evidence="12">Lake Konstanz</strain>
    </source>
</reference>
<dbReference type="OrthoDB" id="10255210at2759"/>